<proteinExistence type="predicted"/>
<protein>
    <submittedName>
        <fullName evidence="1">Uncharacterized protein</fullName>
    </submittedName>
</protein>
<keyword evidence="2" id="KW-1185">Reference proteome</keyword>
<sequence>MLKLRKVRKRYFASIYCCKIMLIAFTQSLCIPLDTSLYIHNPVYKSIELTFWWGPLFKK</sequence>
<dbReference type="Proteomes" id="UP001163603">
    <property type="component" value="Chromosome 4"/>
</dbReference>
<name>A0ACC0YUW6_9ROSI</name>
<evidence type="ECO:0000313" key="2">
    <source>
        <dbReference type="Proteomes" id="UP001163603"/>
    </source>
</evidence>
<gene>
    <name evidence="1" type="ORF">Pint_18398</name>
</gene>
<comment type="caution">
    <text evidence="1">The sequence shown here is derived from an EMBL/GenBank/DDBJ whole genome shotgun (WGS) entry which is preliminary data.</text>
</comment>
<organism evidence="1 2">
    <name type="scientific">Pistacia integerrima</name>
    <dbReference type="NCBI Taxonomy" id="434235"/>
    <lineage>
        <taxon>Eukaryota</taxon>
        <taxon>Viridiplantae</taxon>
        <taxon>Streptophyta</taxon>
        <taxon>Embryophyta</taxon>
        <taxon>Tracheophyta</taxon>
        <taxon>Spermatophyta</taxon>
        <taxon>Magnoliopsida</taxon>
        <taxon>eudicotyledons</taxon>
        <taxon>Gunneridae</taxon>
        <taxon>Pentapetalae</taxon>
        <taxon>rosids</taxon>
        <taxon>malvids</taxon>
        <taxon>Sapindales</taxon>
        <taxon>Anacardiaceae</taxon>
        <taxon>Pistacia</taxon>
    </lineage>
</organism>
<dbReference type="EMBL" id="CM047739">
    <property type="protein sequence ID" value="KAJ0042489.1"/>
    <property type="molecule type" value="Genomic_DNA"/>
</dbReference>
<reference evidence="2" key="1">
    <citation type="journal article" date="2023" name="G3 (Bethesda)">
        <title>Genome assembly and association tests identify interacting loci associated with vigor, precocity, and sex in interspecific pistachio rootstocks.</title>
        <authorList>
            <person name="Palmer W."/>
            <person name="Jacygrad E."/>
            <person name="Sagayaradj S."/>
            <person name="Cavanaugh K."/>
            <person name="Han R."/>
            <person name="Bertier L."/>
            <person name="Beede B."/>
            <person name="Kafkas S."/>
            <person name="Golino D."/>
            <person name="Preece J."/>
            <person name="Michelmore R."/>
        </authorList>
    </citation>
    <scope>NUCLEOTIDE SEQUENCE [LARGE SCALE GENOMIC DNA]</scope>
</reference>
<accession>A0ACC0YUW6</accession>
<evidence type="ECO:0000313" key="1">
    <source>
        <dbReference type="EMBL" id="KAJ0042489.1"/>
    </source>
</evidence>